<evidence type="ECO:0000313" key="7">
    <source>
        <dbReference type="EMBL" id="NIJ54655.1"/>
    </source>
</evidence>
<protein>
    <submittedName>
        <fullName evidence="7">Thiol-disulfide isomerase/thioredoxin</fullName>
    </submittedName>
</protein>
<evidence type="ECO:0000256" key="5">
    <source>
        <dbReference type="SAM" id="SignalP"/>
    </source>
</evidence>
<proteinExistence type="predicted"/>
<gene>
    <name evidence="7" type="ORF">FHS68_003837</name>
</gene>
<keyword evidence="8" id="KW-1185">Reference proteome</keyword>
<dbReference type="Gene3D" id="3.40.30.10">
    <property type="entry name" value="Glutaredoxin"/>
    <property type="match status" value="1"/>
</dbReference>
<name>A0ABX0USN2_9BACT</name>
<keyword evidence="5" id="KW-0732">Signal</keyword>
<dbReference type="InterPro" id="IPR000866">
    <property type="entry name" value="AhpC/TSA"/>
</dbReference>
<dbReference type="PANTHER" id="PTHR42852">
    <property type="entry name" value="THIOL:DISULFIDE INTERCHANGE PROTEIN DSBE"/>
    <property type="match status" value="1"/>
</dbReference>
<evidence type="ECO:0000313" key="8">
    <source>
        <dbReference type="Proteomes" id="UP001179181"/>
    </source>
</evidence>
<evidence type="ECO:0000256" key="4">
    <source>
        <dbReference type="ARBA" id="ARBA00023284"/>
    </source>
</evidence>
<dbReference type="GO" id="GO:0016853">
    <property type="term" value="F:isomerase activity"/>
    <property type="evidence" value="ECO:0007669"/>
    <property type="project" value="UniProtKB-KW"/>
</dbReference>
<sequence>MKKIVLSSFGFFILLCCAQAQKPELPKLSAGDYFNNFQRFTNESPNINAAFINVQKLASNPEYEPTATFLIHNSFAQDFVQRSGEGEAPQEILAKRRWIARPILDKMLVDTSILVKQQVQPLFLLIKVQEAANDLEQLTRLTNEFITSEIDGHDVYRYRAGRYGLSILNVIRRHSELTALSLRLTNKLEARLRQGQVIVTDSSSRADLDKRAWFRFLFASVNFLKSEQTTDPQQKETLLKAAFEYSPDLVDKNHQSGYFYDMRMLWGNEKEGFQDEYLKFITASTDKKQVMITLLKMALVEPSFKENLRAVHGEVMPGTSFGDYWKEGIDASAIKAPPVTLKLLAKNQFSSQSYSGQWILVDFWGTWCKPCREEHPALQKFYDSTAVKKSKNITLLTIACRDTEEKVMVYMTKMRYSFPVAMSDNKIEKSFKVLGYPTKILITPTGKYITVPFGVDWVSFVNKYVETN</sequence>
<dbReference type="EMBL" id="JAASQJ010000003">
    <property type="protein sequence ID" value="NIJ54655.1"/>
    <property type="molecule type" value="Genomic_DNA"/>
</dbReference>
<keyword evidence="7" id="KW-0413">Isomerase</keyword>
<reference evidence="7 8" key="1">
    <citation type="submission" date="2020-03" db="EMBL/GenBank/DDBJ databases">
        <title>Genomic Encyclopedia of Type Strains, Phase IV (KMG-IV): sequencing the most valuable type-strain genomes for metagenomic binning, comparative biology and taxonomic classification.</title>
        <authorList>
            <person name="Goeker M."/>
        </authorList>
    </citation>
    <scope>NUCLEOTIDE SEQUENCE [LARGE SCALE GENOMIC DNA]</scope>
    <source>
        <strain evidence="7 8">DSM 102865</strain>
    </source>
</reference>
<dbReference type="Pfam" id="PF00578">
    <property type="entry name" value="AhpC-TSA"/>
    <property type="match status" value="1"/>
</dbReference>
<keyword evidence="3" id="KW-1015">Disulfide bond</keyword>
<organism evidence="7 8">
    <name type="scientific">Dyadobacter arcticus</name>
    <dbReference type="NCBI Taxonomy" id="1078754"/>
    <lineage>
        <taxon>Bacteria</taxon>
        <taxon>Pseudomonadati</taxon>
        <taxon>Bacteroidota</taxon>
        <taxon>Cytophagia</taxon>
        <taxon>Cytophagales</taxon>
        <taxon>Spirosomataceae</taxon>
        <taxon>Dyadobacter</taxon>
    </lineage>
</organism>
<dbReference type="InterPro" id="IPR013766">
    <property type="entry name" value="Thioredoxin_domain"/>
</dbReference>
<dbReference type="Proteomes" id="UP001179181">
    <property type="component" value="Unassembled WGS sequence"/>
</dbReference>
<comment type="subcellular location">
    <subcellularLocation>
        <location evidence="1">Cell envelope</location>
    </subcellularLocation>
</comment>
<dbReference type="PANTHER" id="PTHR42852:SF6">
    <property type="entry name" value="THIOL:DISULFIDE INTERCHANGE PROTEIN DSBE"/>
    <property type="match status" value="1"/>
</dbReference>
<evidence type="ECO:0000256" key="1">
    <source>
        <dbReference type="ARBA" id="ARBA00004196"/>
    </source>
</evidence>
<evidence type="ECO:0000259" key="6">
    <source>
        <dbReference type="PROSITE" id="PS51352"/>
    </source>
</evidence>
<accession>A0ABX0USN2</accession>
<dbReference type="RefSeq" id="WP_167273124.1">
    <property type="nucleotide sequence ID" value="NZ_JAASQJ010000003.1"/>
</dbReference>
<dbReference type="CDD" id="cd02966">
    <property type="entry name" value="TlpA_like_family"/>
    <property type="match status" value="1"/>
</dbReference>
<dbReference type="InterPro" id="IPR050553">
    <property type="entry name" value="Thioredoxin_ResA/DsbE_sf"/>
</dbReference>
<dbReference type="SUPFAM" id="SSF52833">
    <property type="entry name" value="Thioredoxin-like"/>
    <property type="match status" value="1"/>
</dbReference>
<keyword evidence="2" id="KW-0201">Cytochrome c-type biogenesis</keyword>
<evidence type="ECO:0000256" key="3">
    <source>
        <dbReference type="ARBA" id="ARBA00023157"/>
    </source>
</evidence>
<feature type="signal peptide" evidence="5">
    <location>
        <begin position="1"/>
        <end position="22"/>
    </location>
</feature>
<evidence type="ECO:0000256" key="2">
    <source>
        <dbReference type="ARBA" id="ARBA00022748"/>
    </source>
</evidence>
<keyword evidence="4" id="KW-0676">Redox-active center</keyword>
<feature type="domain" description="Thioredoxin" evidence="6">
    <location>
        <begin position="295"/>
        <end position="468"/>
    </location>
</feature>
<feature type="chain" id="PRO_5045421534" evidence="5">
    <location>
        <begin position="23"/>
        <end position="468"/>
    </location>
</feature>
<comment type="caution">
    <text evidence="7">The sequence shown here is derived from an EMBL/GenBank/DDBJ whole genome shotgun (WGS) entry which is preliminary data.</text>
</comment>
<dbReference type="InterPro" id="IPR036249">
    <property type="entry name" value="Thioredoxin-like_sf"/>
</dbReference>
<dbReference type="PROSITE" id="PS51352">
    <property type="entry name" value="THIOREDOXIN_2"/>
    <property type="match status" value="1"/>
</dbReference>